<feature type="non-terminal residue" evidence="1">
    <location>
        <position position="51"/>
    </location>
</feature>
<proteinExistence type="predicted"/>
<sequence>MAVLNAQTAVQFQQYAKQQYPDNPEQQQLLIRQLQEQHYQQYMHQALRLQQ</sequence>
<keyword evidence="2" id="KW-1185">Reference proteome</keyword>
<evidence type="ECO:0000313" key="2">
    <source>
        <dbReference type="Proteomes" id="UP001529510"/>
    </source>
</evidence>
<comment type="caution">
    <text evidence="1">The sequence shown here is derived from an EMBL/GenBank/DDBJ whole genome shotgun (WGS) entry which is preliminary data.</text>
</comment>
<accession>A0ABD0PB51</accession>
<dbReference type="EMBL" id="JAMKFB020000017">
    <property type="protein sequence ID" value="KAL0170298.1"/>
    <property type="molecule type" value="Genomic_DNA"/>
</dbReference>
<protein>
    <submittedName>
        <fullName evidence="1">Uncharacterized protein</fullName>
    </submittedName>
</protein>
<dbReference type="PANTHER" id="PTHR22973">
    <property type="entry name" value="LD35087P"/>
    <property type="match status" value="1"/>
</dbReference>
<dbReference type="InterPro" id="IPR052269">
    <property type="entry name" value="Golgi-PI4KB_interaction"/>
</dbReference>
<dbReference type="PANTHER" id="PTHR22973:SF11">
    <property type="entry name" value="GOLGI RESIDENT PROTEIN GCP60"/>
    <property type="match status" value="1"/>
</dbReference>
<gene>
    <name evidence="1" type="ORF">M9458_034894</name>
</gene>
<dbReference type="Proteomes" id="UP001529510">
    <property type="component" value="Unassembled WGS sequence"/>
</dbReference>
<reference evidence="1 2" key="1">
    <citation type="submission" date="2024-05" db="EMBL/GenBank/DDBJ databases">
        <title>Genome sequencing and assembly of Indian major carp, Cirrhinus mrigala (Hamilton, 1822).</title>
        <authorList>
            <person name="Mohindra V."/>
            <person name="Chowdhury L.M."/>
            <person name="Lal K."/>
            <person name="Jena J.K."/>
        </authorList>
    </citation>
    <scope>NUCLEOTIDE SEQUENCE [LARGE SCALE GENOMIC DNA]</scope>
    <source>
        <strain evidence="1">CM1030</strain>
        <tissue evidence="1">Blood</tissue>
    </source>
</reference>
<name>A0ABD0PB51_CIRMR</name>
<organism evidence="1 2">
    <name type="scientific">Cirrhinus mrigala</name>
    <name type="common">Mrigala</name>
    <dbReference type="NCBI Taxonomy" id="683832"/>
    <lineage>
        <taxon>Eukaryota</taxon>
        <taxon>Metazoa</taxon>
        <taxon>Chordata</taxon>
        <taxon>Craniata</taxon>
        <taxon>Vertebrata</taxon>
        <taxon>Euteleostomi</taxon>
        <taxon>Actinopterygii</taxon>
        <taxon>Neopterygii</taxon>
        <taxon>Teleostei</taxon>
        <taxon>Ostariophysi</taxon>
        <taxon>Cypriniformes</taxon>
        <taxon>Cyprinidae</taxon>
        <taxon>Labeoninae</taxon>
        <taxon>Labeonini</taxon>
        <taxon>Cirrhinus</taxon>
    </lineage>
</organism>
<evidence type="ECO:0000313" key="1">
    <source>
        <dbReference type="EMBL" id="KAL0170298.1"/>
    </source>
</evidence>
<dbReference type="AlphaFoldDB" id="A0ABD0PB51"/>